<dbReference type="EMBL" id="JBAWKS010000001">
    <property type="protein sequence ID" value="MEI4548862.1"/>
    <property type="molecule type" value="Genomic_DNA"/>
</dbReference>
<dbReference type="Gene3D" id="3.10.580.10">
    <property type="entry name" value="CBS-domain"/>
    <property type="match status" value="1"/>
</dbReference>
<dbReference type="SUPFAM" id="SSF54631">
    <property type="entry name" value="CBS-domain pair"/>
    <property type="match status" value="1"/>
</dbReference>
<dbReference type="InterPro" id="IPR050486">
    <property type="entry name" value="Mannose-1P_guanyltransferase"/>
</dbReference>
<organism evidence="3 4">
    <name type="scientific">Pseudoalteromonas spongiae</name>
    <dbReference type="NCBI Taxonomy" id="298657"/>
    <lineage>
        <taxon>Bacteria</taxon>
        <taxon>Pseudomonadati</taxon>
        <taxon>Pseudomonadota</taxon>
        <taxon>Gammaproteobacteria</taxon>
        <taxon>Alteromonadales</taxon>
        <taxon>Pseudoalteromonadaceae</taxon>
        <taxon>Pseudoalteromonas</taxon>
    </lineage>
</organism>
<keyword evidence="4" id="KW-1185">Reference proteome</keyword>
<dbReference type="PANTHER" id="PTHR22572">
    <property type="entry name" value="SUGAR-1-PHOSPHATE GUANYL TRANSFERASE"/>
    <property type="match status" value="1"/>
</dbReference>
<dbReference type="RefSeq" id="WP_336434666.1">
    <property type="nucleotide sequence ID" value="NZ_JBAWKS010000001.1"/>
</dbReference>
<dbReference type="SMART" id="SM00116">
    <property type="entry name" value="CBS"/>
    <property type="match status" value="2"/>
</dbReference>
<sequence>MLFLWGQSQALIQFKGGSMTEWQSVIIKSSASFENAIKVLDSTGKRIVLITDDTEKLIGTVTDGDVRRGLLRHVDFASPVTHVMCSDPVIVPQGTSRKEVLTVMEERSVIHVPVVNSDHEIVGLHTVSEFYTSERYDNYVFLMAGGFGTRLRPLTDECPKPMLKVGGKPMLEIILQSFIEAGFHKFIVSTHYLAEQIKEYFQDGRHWGVTIDYVHEAEPLGTAGALGLLPKEKIDKPFFVMNGDLLTNVDFRSLSDFHANSNSMATMCVREYSQQVPYGVIQHDNEKITDIVEKPTQKYFVNAGIYMLSPKLLDYVAPNQRVDMPDLLNQCVEDNSGVSMFPIHEYWLDIGRLADFEKAQLEVMELINKC</sequence>
<evidence type="ECO:0000313" key="3">
    <source>
        <dbReference type="EMBL" id="MEI4548862.1"/>
    </source>
</evidence>
<dbReference type="CDD" id="cd06426">
    <property type="entry name" value="NTP_transferase_like_2"/>
    <property type="match status" value="1"/>
</dbReference>
<evidence type="ECO:0000256" key="1">
    <source>
        <dbReference type="PROSITE-ProRule" id="PRU00703"/>
    </source>
</evidence>
<reference evidence="3 4" key="1">
    <citation type="submission" date="2023-12" db="EMBL/GenBank/DDBJ databases">
        <title>Friends and Foes: Symbiotic and Algicidal bacterial influence on Karenia brevis blooms.</title>
        <authorList>
            <person name="Fei C."/>
            <person name="Mohamed A.R."/>
            <person name="Booker A."/>
            <person name="Arshad M."/>
            <person name="Klass S."/>
            <person name="Ahn S."/>
            <person name="Gilbert P.M."/>
            <person name="Heil C.A."/>
            <person name="Martinez J.M."/>
            <person name="Amin S.A."/>
        </authorList>
    </citation>
    <scope>NUCLEOTIDE SEQUENCE [LARGE SCALE GENOMIC DNA]</scope>
    <source>
        <strain evidence="3 4">CE15</strain>
    </source>
</reference>
<keyword evidence="1" id="KW-0129">CBS domain</keyword>
<dbReference type="InterPro" id="IPR005835">
    <property type="entry name" value="NTP_transferase_dom"/>
</dbReference>
<feature type="domain" description="CBS" evidence="2">
    <location>
        <begin position="84"/>
        <end position="140"/>
    </location>
</feature>
<accession>A0ABU8ES32</accession>
<dbReference type="Gene3D" id="3.90.550.10">
    <property type="entry name" value="Spore Coat Polysaccharide Biosynthesis Protein SpsA, Chain A"/>
    <property type="match status" value="1"/>
</dbReference>
<dbReference type="PROSITE" id="PS51371">
    <property type="entry name" value="CBS"/>
    <property type="match status" value="2"/>
</dbReference>
<dbReference type="InterPro" id="IPR029044">
    <property type="entry name" value="Nucleotide-diphossugar_trans"/>
</dbReference>
<evidence type="ECO:0000259" key="2">
    <source>
        <dbReference type="PROSITE" id="PS51371"/>
    </source>
</evidence>
<dbReference type="SUPFAM" id="SSF53448">
    <property type="entry name" value="Nucleotide-diphospho-sugar transferases"/>
    <property type="match status" value="1"/>
</dbReference>
<feature type="domain" description="CBS" evidence="2">
    <location>
        <begin position="19"/>
        <end position="76"/>
    </location>
</feature>
<dbReference type="InterPro" id="IPR000644">
    <property type="entry name" value="CBS_dom"/>
</dbReference>
<dbReference type="Pfam" id="PF00571">
    <property type="entry name" value="CBS"/>
    <property type="match status" value="2"/>
</dbReference>
<dbReference type="InterPro" id="IPR046342">
    <property type="entry name" value="CBS_dom_sf"/>
</dbReference>
<dbReference type="Pfam" id="PF00483">
    <property type="entry name" value="NTP_transferase"/>
    <property type="match status" value="1"/>
</dbReference>
<name>A0ABU8ES32_9GAMM</name>
<dbReference type="CDD" id="cd04607">
    <property type="entry name" value="CBS_pair_NTP_transferase_assoc"/>
    <property type="match status" value="1"/>
</dbReference>
<evidence type="ECO:0000313" key="4">
    <source>
        <dbReference type="Proteomes" id="UP001382455"/>
    </source>
</evidence>
<comment type="caution">
    <text evidence="3">The sequence shown here is derived from an EMBL/GenBank/DDBJ whole genome shotgun (WGS) entry which is preliminary data.</text>
</comment>
<gene>
    <name evidence="3" type="ORF">WAE96_03940</name>
</gene>
<protein>
    <submittedName>
        <fullName evidence="3">Nucleotidyltransferase family protein</fullName>
    </submittedName>
</protein>
<dbReference type="Proteomes" id="UP001382455">
    <property type="component" value="Unassembled WGS sequence"/>
</dbReference>
<proteinExistence type="predicted"/>